<evidence type="ECO:0000313" key="3">
    <source>
        <dbReference type="Proteomes" id="UP001148614"/>
    </source>
</evidence>
<feature type="compositionally biased region" description="Low complexity" evidence="1">
    <location>
        <begin position="78"/>
        <end position="103"/>
    </location>
</feature>
<proteinExistence type="predicted"/>
<dbReference type="SUPFAM" id="SSF55729">
    <property type="entry name" value="Acyl-CoA N-acyltransferases (Nat)"/>
    <property type="match status" value="1"/>
</dbReference>
<dbReference type="AlphaFoldDB" id="A0A9W8TN72"/>
<feature type="compositionally biased region" description="Low complexity" evidence="1">
    <location>
        <begin position="114"/>
        <end position="138"/>
    </location>
</feature>
<dbReference type="InterPro" id="IPR016181">
    <property type="entry name" value="Acyl_CoA_acyltransferase"/>
</dbReference>
<protein>
    <recommendedName>
        <fullName evidence="4">N-acetyltransferase domain-containing protein</fullName>
    </recommendedName>
</protein>
<evidence type="ECO:0000313" key="2">
    <source>
        <dbReference type="EMBL" id="KAJ3577088.1"/>
    </source>
</evidence>
<accession>A0A9W8TN72</accession>
<dbReference type="Gene3D" id="3.40.630.30">
    <property type="match status" value="1"/>
</dbReference>
<dbReference type="VEuPathDB" id="FungiDB:F4678DRAFT_420682"/>
<dbReference type="Proteomes" id="UP001148614">
    <property type="component" value="Unassembled WGS sequence"/>
</dbReference>
<comment type="caution">
    <text evidence="2">The sequence shown here is derived from an EMBL/GenBank/DDBJ whole genome shotgun (WGS) entry which is preliminary data.</text>
</comment>
<name>A0A9W8TN72_9PEZI</name>
<keyword evidence="3" id="KW-1185">Reference proteome</keyword>
<reference evidence="2" key="1">
    <citation type="submission" date="2022-07" db="EMBL/GenBank/DDBJ databases">
        <title>Genome Sequence of Xylaria arbuscula.</title>
        <authorList>
            <person name="Buettner E."/>
        </authorList>
    </citation>
    <scope>NUCLEOTIDE SEQUENCE</scope>
    <source>
        <strain evidence="2">VT107</strain>
    </source>
</reference>
<dbReference type="EMBL" id="JANPWZ010000436">
    <property type="protein sequence ID" value="KAJ3577088.1"/>
    <property type="molecule type" value="Genomic_DNA"/>
</dbReference>
<organism evidence="2 3">
    <name type="scientific">Xylaria arbuscula</name>
    <dbReference type="NCBI Taxonomy" id="114810"/>
    <lineage>
        <taxon>Eukaryota</taxon>
        <taxon>Fungi</taxon>
        <taxon>Dikarya</taxon>
        <taxon>Ascomycota</taxon>
        <taxon>Pezizomycotina</taxon>
        <taxon>Sordariomycetes</taxon>
        <taxon>Xylariomycetidae</taxon>
        <taxon>Xylariales</taxon>
        <taxon>Xylariaceae</taxon>
        <taxon>Xylaria</taxon>
    </lineage>
</organism>
<gene>
    <name evidence="2" type="ORF">NPX13_g3478</name>
</gene>
<evidence type="ECO:0000256" key="1">
    <source>
        <dbReference type="SAM" id="MobiDB-lite"/>
    </source>
</evidence>
<feature type="region of interest" description="Disordered" evidence="1">
    <location>
        <begin position="1"/>
        <end position="150"/>
    </location>
</feature>
<feature type="compositionally biased region" description="Basic and acidic residues" evidence="1">
    <location>
        <begin position="54"/>
        <end position="64"/>
    </location>
</feature>
<evidence type="ECO:0008006" key="4">
    <source>
        <dbReference type="Google" id="ProtNLM"/>
    </source>
</evidence>
<feature type="compositionally biased region" description="Polar residues" evidence="1">
    <location>
        <begin position="104"/>
        <end position="113"/>
    </location>
</feature>
<sequence>MTTQPEVRCPRTNALLKQPRSETKTLPIGTLRIVPFPHPPRPLDGGRYVGGKLQVDDNDKKNDDGSSTVSDASTIEYRSASNTSSSSSSSSRSSRSSSKDSNSTVTTESTIKPSSGSNVSTSSNRSNGHKNGSSGSSNLDATAAGPSQPRRRFSLASHLGLFDPLPFGIDLPTDLHDGKEPYLLLGPLVVLPEFREFPIGALLWNAAKAWLRAHPGYFDPSVTVLGMQTMQAENTQDIPRWNGLVCVHAREAETGIYEGWGFRIDRGMGRFYKEGDLHVGMFQRLEVKSITSWGRLMESHGKHP</sequence>